<feature type="transmembrane region" description="Helical" evidence="7">
    <location>
        <begin position="197"/>
        <end position="220"/>
    </location>
</feature>
<feature type="transmembrane region" description="Helical" evidence="7">
    <location>
        <begin position="168"/>
        <end position="191"/>
    </location>
</feature>
<keyword evidence="5 7" id="KW-1133">Transmembrane helix</keyword>
<keyword evidence="2" id="KW-0813">Transport</keyword>
<evidence type="ECO:0000313" key="10">
    <source>
        <dbReference type="Proteomes" id="UP000722791"/>
    </source>
</evidence>
<feature type="transmembrane region" description="Helical" evidence="7">
    <location>
        <begin position="6"/>
        <end position="25"/>
    </location>
</feature>
<evidence type="ECO:0000256" key="7">
    <source>
        <dbReference type="SAM" id="Phobius"/>
    </source>
</evidence>
<evidence type="ECO:0000256" key="6">
    <source>
        <dbReference type="ARBA" id="ARBA00023136"/>
    </source>
</evidence>
<name>A0A8J4GUJ9_9CHLO</name>
<dbReference type="EMBL" id="BNCQ01000065">
    <property type="protein sequence ID" value="GIM15501.1"/>
    <property type="molecule type" value="Genomic_DNA"/>
</dbReference>
<dbReference type="InterPro" id="IPR004680">
    <property type="entry name" value="Cit_transptr-like_dom"/>
</dbReference>
<feature type="domain" description="Citrate transporter-like" evidence="8">
    <location>
        <begin position="41"/>
        <end position="284"/>
    </location>
</feature>
<feature type="transmembrane region" description="Helical" evidence="7">
    <location>
        <begin position="81"/>
        <end position="104"/>
    </location>
</feature>
<feature type="transmembrane region" description="Helical" evidence="7">
    <location>
        <begin position="139"/>
        <end position="156"/>
    </location>
</feature>
<protein>
    <recommendedName>
        <fullName evidence="8">Citrate transporter-like domain-containing protein</fullName>
    </recommendedName>
</protein>
<dbReference type="Proteomes" id="UP000722791">
    <property type="component" value="Unassembled WGS sequence"/>
</dbReference>
<feature type="transmembrane region" description="Helical" evidence="7">
    <location>
        <begin position="37"/>
        <end position="61"/>
    </location>
</feature>
<evidence type="ECO:0000256" key="1">
    <source>
        <dbReference type="ARBA" id="ARBA00004651"/>
    </source>
</evidence>
<dbReference type="PANTHER" id="PTHR43302:SF5">
    <property type="entry name" value="TRANSPORTER ARSB-RELATED"/>
    <property type="match status" value="1"/>
</dbReference>
<evidence type="ECO:0000256" key="2">
    <source>
        <dbReference type="ARBA" id="ARBA00022448"/>
    </source>
</evidence>
<keyword evidence="6 7" id="KW-0472">Membrane</keyword>
<dbReference type="PANTHER" id="PTHR43302">
    <property type="entry name" value="TRANSPORTER ARSB-RELATED"/>
    <property type="match status" value="1"/>
</dbReference>
<dbReference type="AlphaFoldDB" id="A0A8J4GUJ9"/>
<gene>
    <name evidence="9" type="ORF">Vretimale_18214</name>
</gene>
<reference evidence="9" key="1">
    <citation type="journal article" date="2021" name="Proc. Natl. Acad. Sci. U.S.A.">
        <title>Three genomes in the algal genus Volvox reveal the fate of a haploid sex-determining region after a transition to homothallism.</title>
        <authorList>
            <person name="Yamamoto K."/>
            <person name="Hamaji T."/>
            <person name="Kawai-Toyooka H."/>
            <person name="Matsuzaki R."/>
            <person name="Takahashi F."/>
            <person name="Nishimura Y."/>
            <person name="Kawachi M."/>
            <person name="Noguchi H."/>
            <person name="Minakuchi Y."/>
            <person name="Umen J.G."/>
            <person name="Toyoda A."/>
            <person name="Nozaki H."/>
        </authorList>
    </citation>
    <scope>NUCLEOTIDE SEQUENCE</scope>
    <source>
        <strain evidence="9">NIES-3785</strain>
    </source>
</reference>
<comment type="caution">
    <text evidence="9">The sequence shown here is derived from an EMBL/GenBank/DDBJ whole genome shotgun (WGS) entry which is preliminary data.</text>
</comment>
<feature type="transmembrane region" description="Helical" evidence="7">
    <location>
        <begin position="116"/>
        <end position="133"/>
    </location>
</feature>
<feature type="transmembrane region" description="Helical" evidence="7">
    <location>
        <begin position="279"/>
        <end position="304"/>
    </location>
</feature>
<proteinExistence type="predicted"/>
<organism evidence="9 10">
    <name type="scientific">Volvox reticuliferus</name>
    <dbReference type="NCBI Taxonomy" id="1737510"/>
    <lineage>
        <taxon>Eukaryota</taxon>
        <taxon>Viridiplantae</taxon>
        <taxon>Chlorophyta</taxon>
        <taxon>core chlorophytes</taxon>
        <taxon>Chlorophyceae</taxon>
        <taxon>CS clade</taxon>
        <taxon>Chlamydomonadales</taxon>
        <taxon>Volvocaceae</taxon>
        <taxon>Volvox</taxon>
    </lineage>
</organism>
<dbReference type="GO" id="GO:0005886">
    <property type="term" value="C:plasma membrane"/>
    <property type="evidence" value="ECO:0007669"/>
    <property type="project" value="UniProtKB-SubCell"/>
</dbReference>
<accession>A0A8J4GUJ9</accession>
<evidence type="ECO:0000256" key="5">
    <source>
        <dbReference type="ARBA" id="ARBA00022989"/>
    </source>
</evidence>
<feature type="transmembrane region" description="Helical" evidence="7">
    <location>
        <begin position="251"/>
        <end position="273"/>
    </location>
</feature>
<dbReference type="Pfam" id="PF03600">
    <property type="entry name" value="CitMHS"/>
    <property type="match status" value="1"/>
</dbReference>
<sequence>MKTPFHGALSLLVFLLTIICTYALAPQGLKVRIPRTRWSVFISFCWIPWFSTALLIIFQAITFKEVGVALTGEGSLSPSSIIVTYISLAYLAISCEITGLYAWLALHAARCTRGRPVLMLAVFFGLSGALTAATGPDVSLVALTPMVVYTASAANLDPMSMAAIHMGAASIWGMLVPVAGPVNIITAHAFQVTFIDFLGWMALPTSAAAMVAFVLLYVLLHRRRLAANLRQDFGTSKLPYPDPGVMLHDQVGAACCAALLVGCLLALAVGPWLRWSGWLVAAVFALMAALYNLAASVGPLRAAIGRRSAYERRRRLQAELAQQVVGG</sequence>
<keyword evidence="4 7" id="KW-0812">Transmembrane</keyword>
<evidence type="ECO:0000259" key="8">
    <source>
        <dbReference type="Pfam" id="PF03600"/>
    </source>
</evidence>
<dbReference type="GO" id="GO:0055085">
    <property type="term" value="P:transmembrane transport"/>
    <property type="evidence" value="ECO:0007669"/>
    <property type="project" value="InterPro"/>
</dbReference>
<comment type="subcellular location">
    <subcellularLocation>
        <location evidence="1">Cell membrane</location>
        <topology evidence="1">Multi-pass membrane protein</topology>
    </subcellularLocation>
</comment>
<evidence type="ECO:0000256" key="3">
    <source>
        <dbReference type="ARBA" id="ARBA00022475"/>
    </source>
</evidence>
<keyword evidence="3" id="KW-1003">Cell membrane</keyword>
<evidence type="ECO:0000256" key="4">
    <source>
        <dbReference type="ARBA" id="ARBA00022692"/>
    </source>
</evidence>
<evidence type="ECO:0000313" key="9">
    <source>
        <dbReference type="EMBL" id="GIM15501.1"/>
    </source>
</evidence>